<feature type="transmembrane region" description="Helical" evidence="10">
    <location>
        <begin position="848"/>
        <end position="867"/>
    </location>
</feature>
<evidence type="ECO:0000256" key="10">
    <source>
        <dbReference type="SAM" id="Phobius"/>
    </source>
</evidence>
<dbReference type="GO" id="GO:0016323">
    <property type="term" value="C:basolateral plasma membrane"/>
    <property type="evidence" value="ECO:0007669"/>
    <property type="project" value="TreeGrafter"/>
</dbReference>
<evidence type="ECO:0000256" key="1">
    <source>
        <dbReference type="ARBA" id="ARBA00004651"/>
    </source>
</evidence>
<dbReference type="AlphaFoldDB" id="A0A4V3SDE6"/>
<keyword evidence="3" id="KW-0813">Transport</keyword>
<dbReference type="InterPro" id="IPR011531">
    <property type="entry name" value="HCO3_transpt-like_TM_dom"/>
</dbReference>
<dbReference type="Proteomes" id="UP000308267">
    <property type="component" value="Unassembled WGS sequence"/>
</dbReference>
<dbReference type="InterPro" id="IPR003020">
    <property type="entry name" value="HCO3_transpt_euk"/>
</dbReference>
<gene>
    <name evidence="12" type="ORF">CRM22_008602</name>
</gene>
<dbReference type="EMBL" id="SJOL01008440">
    <property type="protein sequence ID" value="TGZ60324.1"/>
    <property type="molecule type" value="Genomic_DNA"/>
</dbReference>
<keyword evidence="8 10" id="KW-0472">Membrane</keyword>
<dbReference type="GO" id="GO:0005452">
    <property type="term" value="F:solute:inorganic anion antiporter activity"/>
    <property type="evidence" value="ECO:0007669"/>
    <property type="project" value="InterPro"/>
</dbReference>
<dbReference type="Gene3D" id="1.10.287.570">
    <property type="entry name" value="Helical hairpin bin"/>
    <property type="match status" value="1"/>
</dbReference>
<keyword evidence="6 10" id="KW-1133">Transmembrane helix</keyword>
<dbReference type="PANTHER" id="PTHR11453:SF127">
    <property type="entry name" value="SOLUTE CARRIER FAMILY 4 MEMBER 11"/>
    <property type="match status" value="1"/>
</dbReference>
<comment type="caution">
    <text evidence="12">The sequence shown here is derived from an EMBL/GenBank/DDBJ whole genome shotgun (WGS) entry which is preliminary data.</text>
</comment>
<evidence type="ECO:0000256" key="9">
    <source>
        <dbReference type="SAM" id="MobiDB-lite"/>
    </source>
</evidence>
<organism evidence="12 13">
    <name type="scientific">Opisthorchis felineus</name>
    <dbReference type="NCBI Taxonomy" id="147828"/>
    <lineage>
        <taxon>Eukaryota</taxon>
        <taxon>Metazoa</taxon>
        <taxon>Spiralia</taxon>
        <taxon>Lophotrochozoa</taxon>
        <taxon>Platyhelminthes</taxon>
        <taxon>Trematoda</taxon>
        <taxon>Digenea</taxon>
        <taxon>Opisthorchiida</taxon>
        <taxon>Opisthorchiata</taxon>
        <taxon>Opisthorchiidae</taxon>
        <taxon>Opisthorchis</taxon>
    </lineage>
</organism>
<name>A0A4V3SDE6_OPIFE</name>
<evidence type="ECO:0000259" key="11">
    <source>
        <dbReference type="Pfam" id="PF00955"/>
    </source>
</evidence>
<dbReference type="Gene3D" id="3.40.930.10">
    <property type="entry name" value="Mannitol-specific EII, Chain A"/>
    <property type="match status" value="1"/>
</dbReference>
<keyword evidence="7" id="KW-0406">Ion transport</keyword>
<dbReference type="GO" id="GO:0006820">
    <property type="term" value="P:monoatomic anion transport"/>
    <property type="evidence" value="ECO:0007669"/>
    <property type="project" value="InterPro"/>
</dbReference>
<evidence type="ECO:0000313" key="13">
    <source>
        <dbReference type="Proteomes" id="UP000308267"/>
    </source>
</evidence>
<keyword evidence="5 10" id="KW-0812">Transmembrane</keyword>
<evidence type="ECO:0000256" key="8">
    <source>
        <dbReference type="ARBA" id="ARBA00023136"/>
    </source>
</evidence>
<feature type="transmembrane region" description="Helical" evidence="10">
    <location>
        <begin position="681"/>
        <end position="702"/>
    </location>
</feature>
<feature type="transmembrane region" description="Helical" evidence="10">
    <location>
        <begin position="497"/>
        <end position="514"/>
    </location>
</feature>
<dbReference type="GO" id="GO:0050801">
    <property type="term" value="P:monoatomic ion homeostasis"/>
    <property type="evidence" value="ECO:0007669"/>
    <property type="project" value="TreeGrafter"/>
</dbReference>
<evidence type="ECO:0000256" key="3">
    <source>
        <dbReference type="ARBA" id="ARBA00022448"/>
    </source>
</evidence>
<evidence type="ECO:0000313" key="12">
    <source>
        <dbReference type="EMBL" id="TGZ60324.1"/>
    </source>
</evidence>
<feature type="transmembrane region" description="Helical" evidence="10">
    <location>
        <begin position="769"/>
        <end position="791"/>
    </location>
</feature>
<dbReference type="OrthoDB" id="1735926at2759"/>
<keyword evidence="4" id="KW-1003">Cell membrane</keyword>
<evidence type="ECO:0000256" key="6">
    <source>
        <dbReference type="ARBA" id="ARBA00022989"/>
    </source>
</evidence>
<feature type="region of interest" description="Disordered" evidence="9">
    <location>
        <begin position="1"/>
        <end position="35"/>
    </location>
</feature>
<comment type="subcellular location">
    <subcellularLocation>
        <location evidence="1">Cell membrane</location>
        <topology evidence="1">Multi-pass membrane protein</topology>
    </subcellularLocation>
</comment>
<evidence type="ECO:0000256" key="4">
    <source>
        <dbReference type="ARBA" id="ARBA00022475"/>
    </source>
</evidence>
<evidence type="ECO:0000256" key="7">
    <source>
        <dbReference type="ARBA" id="ARBA00023065"/>
    </source>
</evidence>
<dbReference type="STRING" id="147828.A0A4V3SDE6"/>
<dbReference type="InterPro" id="IPR016152">
    <property type="entry name" value="PTrfase/Anion_transptr"/>
</dbReference>
<proteinExistence type="inferred from homology"/>
<accession>A0A4V3SDE6</accession>
<keyword evidence="13" id="KW-1185">Reference proteome</keyword>
<feature type="transmembrane region" description="Helical" evidence="10">
    <location>
        <begin position="642"/>
        <end position="661"/>
    </location>
</feature>
<reference evidence="12 13" key="1">
    <citation type="journal article" date="2019" name="BMC Genomics">
        <title>New insights from Opisthorchis felineus genome: update on genomics of the epidemiologically important liver flukes.</title>
        <authorList>
            <person name="Ershov N.I."/>
            <person name="Mordvinov V.A."/>
            <person name="Prokhortchouk E.B."/>
            <person name="Pakharukova M.Y."/>
            <person name="Gunbin K.V."/>
            <person name="Ustyantsev K."/>
            <person name="Genaev M.A."/>
            <person name="Blinov A.G."/>
            <person name="Mazur A."/>
            <person name="Boulygina E."/>
            <person name="Tsygankova S."/>
            <person name="Khrameeva E."/>
            <person name="Chekanov N."/>
            <person name="Fan G."/>
            <person name="Xiao A."/>
            <person name="Zhang H."/>
            <person name="Xu X."/>
            <person name="Yang H."/>
            <person name="Solovyev V."/>
            <person name="Lee S.M."/>
            <person name="Liu X."/>
            <person name="Afonnikov D.A."/>
            <person name="Skryabin K.G."/>
        </authorList>
    </citation>
    <scope>NUCLEOTIDE SEQUENCE [LARGE SCALE GENOMIC DNA]</scope>
    <source>
        <strain evidence="12">AK-0245</strain>
        <tissue evidence="12">Whole organism</tissue>
    </source>
</reference>
<comment type="similarity">
    <text evidence="2">Belongs to the anion exchanger (TC 2.A.31) family.</text>
</comment>
<dbReference type="SUPFAM" id="SSF55804">
    <property type="entry name" value="Phoshotransferase/anion transport protein"/>
    <property type="match status" value="1"/>
</dbReference>
<evidence type="ECO:0000256" key="5">
    <source>
        <dbReference type="ARBA" id="ARBA00022692"/>
    </source>
</evidence>
<sequence length="959" mass="106809">MDKDQSVDTNAVSRHRNGSRFKIQATESEVEKPADTMELLSPNSKSPGCLLKLPSLTPPGTQSYIPERNTQFAELDNKYYTLPRSTRWATQSRTSTVSAGSGDQDACRNTVDCGKYFVDENTPSPTALIYSRVERIPHKDFAAEVRANLDIELFIKEATLLLNLNCSTLDEILDAILNAVFTGTWNADTIGNNAPEQGDPAGSLDVDINDGPTTSHTNTITTVQAKTLNAFRKMQKIYSSAIDLPALFVEAKKSLLLDVEFEGDRYQRLAKTIKGISVLDEDGLSTDQSWVCALCSLGPINRRYLALARLSTPVNLGRSSEGTCLILLVITPTKEKETKSDVEVGRTFATILSDPEFRSSLMYAAGVEEVKALLLARANELASRRPEDRRRSSVFERSHKITSDLKNDVCFGKGLYQDLRNRLPHYWSDYSEGILGKNTLRKTISGTLFLYFACLLPTIAFGVLNFANTNGQIDVTQMIISQTIGGLCNGFFGGQPLIVLLSTAPLALYIKIVYTICESFGLNFPAMYGCVGLFNSLFLFGFSVTGLSSLMRWSTRSTEEIFALFVSVAFIMGAVKDCYKTFQKYYVCQTPTQIMEANQTIAGNRTMKDIIGFTANSAKHLDNNLSKEAGFLLESSSCNKEVALLYLLLLLGTVWLSLYLYNFTKTPFLTAGKREILTDFALPIAVLVMSTIGSLLSGNISLEPYLHSPRDLQLSLTPLTNLDWRAVLGALGLALPLSMLFYMEQNIASAIVNSPANRLRKSPAPHWDLMVVALINMVLSMFCLPWVHAALPHSPLHIRALADIEERIDMGQHIRQTIVRVRETRLTTIISHIFIGISLLMIPIPLCYIPPAVLMGLFVYMAVTAVYSNQLFERLLLFITEQSAYPPSHYIRRVPQRKLHLFTIIQLIQLLVLCAFGFAPNPYVEMVFPVLLVGQIVFRHKLIPKLIDRKYLDALDRPF</sequence>
<evidence type="ECO:0000256" key="2">
    <source>
        <dbReference type="ARBA" id="ARBA00010993"/>
    </source>
</evidence>
<feature type="transmembrane region" description="Helical" evidence="10">
    <location>
        <begin position="824"/>
        <end position="842"/>
    </location>
</feature>
<protein>
    <recommendedName>
        <fullName evidence="11">Bicarbonate transporter-like transmembrane domain-containing protein</fullName>
    </recommendedName>
</protein>
<feature type="transmembrane region" description="Helical" evidence="10">
    <location>
        <begin position="899"/>
        <end position="920"/>
    </location>
</feature>
<dbReference type="PANTHER" id="PTHR11453">
    <property type="entry name" value="ANION EXCHANGE PROTEIN"/>
    <property type="match status" value="1"/>
</dbReference>
<feature type="transmembrane region" description="Helical" evidence="10">
    <location>
        <begin position="561"/>
        <end position="579"/>
    </location>
</feature>
<dbReference type="Pfam" id="PF00955">
    <property type="entry name" value="HCO3_cotransp"/>
    <property type="match status" value="1"/>
</dbReference>
<feature type="transmembrane region" description="Helical" evidence="10">
    <location>
        <begin position="526"/>
        <end position="549"/>
    </location>
</feature>
<feature type="domain" description="Bicarbonate transporter-like transmembrane" evidence="11">
    <location>
        <begin position="411"/>
        <end position="957"/>
    </location>
</feature>
<feature type="transmembrane region" description="Helical" evidence="10">
    <location>
        <begin position="448"/>
        <end position="467"/>
    </location>
</feature>
<dbReference type="FunFam" id="1.10.287.570:FF:000002">
    <property type="entry name" value="Solute carrier family 4 member 11"/>
    <property type="match status" value="1"/>
</dbReference>